<keyword evidence="1" id="KW-0812">Transmembrane</keyword>
<proteinExistence type="predicted"/>
<dbReference type="AlphaFoldDB" id="A0A8D8UEZ9"/>
<sequence>MEDPVTHEMKNLKLFTPTFCIFYFLWFKILNFHNHKSFIYSKQQTFSGKSSFSDTCNSFVTNDLFIKFSPKYLFRNSPPSVIGWKSSFRRILPLKIKRKTDDNLINQTVIPT</sequence>
<feature type="transmembrane region" description="Helical" evidence="1">
    <location>
        <begin position="12"/>
        <end position="30"/>
    </location>
</feature>
<protein>
    <submittedName>
        <fullName evidence="2">Uncharacterized protein</fullName>
    </submittedName>
</protein>
<name>A0A8D8UEZ9_9HEMI</name>
<evidence type="ECO:0000256" key="1">
    <source>
        <dbReference type="SAM" id="Phobius"/>
    </source>
</evidence>
<organism evidence="2">
    <name type="scientific">Cacopsylla melanoneura</name>
    <dbReference type="NCBI Taxonomy" id="428564"/>
    <lineage>
        <taxon>Eukaryota</taxon>
        <taxon>Metazoa</taxon>
        <taxon>Ecdysozoa</taxon>
        <taxon>Arthropoda</taxon>
        <taxon>Hexapoda</taxon>
        <taxon>Insecta</taxon>
        <taxon>Pterygota</taxon>
        <taxon>Neoptera</taxon>
        <taxon>Paraneoptera</taxon>
        <taxon>Hemiptera</taxon>
        <taxon>Sternorrhyncha</taxon>
        <taxon>Psylloidea</taxon>
        <taxon>Psyllidae</taxon>
        <taxon>Psyllinae</taxon>
        <taxon>Cacopsylla</taxon>
    </lineage>
</organism>
<reference evidence="2" key="1">
    <citation type="submission" date="2021-05" db="EMBL/GenBank/DDBJ databases">
        <authorList>
            <person name="Alioto T."/>
            <person name="Alioto T."/>
            <person name="Gomez Garrido J."/>
        </authorList>
    </citation>
    <scope>NUCLEOTIDE SEQUENCE</scope>
</reference>
<evidence type="ECO:0000313" key="2">
    <source>
        <dbReference type="EMBL" id="CAG6703486.1"/>
    </source>
</evidence>
<keyword evidence="1" id="KW-0472">Membrane</keyword>
<accession>A0A8D8UEZ9</accession>
<keyword evidence="1" id="KW-1133">Transmembrane helix</keyword>
<dbReference type="EMBL" id="HBUF01341049">
    <property type="protein sequence ID" value="CAG6703486.1"/>
    <property type="molecule type" value="Transcribed_RNA"/>
</dbReference>